<organism evidence="10 12">
    <name type="scientific">Phakopsora pachyrhizi</name>
    <name type="common">Asian soybean rust disease fungus</name>
    <dbReference type="NCBI Taxonomy" id="170000"/>
    <lineage>
        <taxon>Eukaryota</taxon>
        <taxon>Fungi</taxon>
        <taxon>Dikarya</taxon>
        <taxon>Basidiomycota</taxon>
        <taxon>Pucciniomycotina</taxon>
        <taxon>Pucciniomycetes</taxon>
        <taxon>Pucciniales</taxon>
        <taxon>Phakopsoraceae</taxon>
        <taxon>Phakopsora</taxon>
    </lineage>
</organism>
<comment type="caution">
    <text evidence="10">The sequence shown here is derived from an EMBL/GenBank/DDBJ whole genome shotgun (WGS) entry which is preliminary data.</text>
</comment>
<dbReference type="InterPro" id="IPR050131">
    <property type="entry name" value="Peptidase_S8_subtilisin-like"/>
</dbReference>
<feature type="signal peptide" evidence="7">
    <location>
        <begin position="1"/>
        <end position="26"/>
    </location>
</feature>
<gene>
    <name evidence="10" type="ORF">PPACK8108_LOCUS8378</name>
    <name evidence="11" type="ORF">PPACK8108_LOCUS8493</name>
</gene>
<evidence type="ECO:0000256" key="4">
    <source>
        <dbReference type="ARBA" id="ARBA00022825"/>
    </source>
</evidence>
<feature type="region of interest" description="Disordered" evidence="6">
    <location>
        <begin position="181"/>
        <end position="202"/>
    </location>
</feature>
<dbReference type="PRINTS" id="PR00723">
    <property type="entry name" value="SUBTILISIN"/>
</dbReference>
<proteinExistence type="inferred from homology"/>
<dbReference type="InterPro" id="IPR023828">
    <property type="entry name" value="Peptidase_S8_Ser-AS"/>
</dbReference>
<reference evidence="10" key="1">
    <citation type="submission" date="2022-06" db="EMBL/GenBank/DDBJ databases">
        <authorList>
            <consortium name="SYNGENTA / RWTH Aachen University"/>
        </authorList>
    </citation>
    <scope>NUCLEOTIDE SEQUENCE</scope>
</reference>
<dbReference type="PANTHER" id="PTHR43806">
    <property type="entry name" value="PEPTIDASE S8"/>
    <property type="match status" value="1"/>
</dbReference>
<evidence type="ECO:0000313" key="12">
    <source>
        <dbReference type="Proteomes" id="UP001153365"/>
    </source>
</evidence>
<dbReference type="EMBL" id="CALTRL010001726">
    <property type="protein sequence ID" value="CAH7673513.1"/>
    <property type="molecule type" value="Genomic_DNA"/>
</dbReference>
<feature type="domain" description="Peptidase S8/S53" evidence="8">
    <location>
        <begin position="248"/>
        <end position="480"/>
    </location>
</feature>
<feature type="domain" description="Inhibitor I9" evidence="9">
    <location>
        <begin position="104"/>
        <end position="167"/>
    </location>
</feature>
<dbReference type="Proteomes" id="UP001153365">
    <property type="component" value="Unassembled WGS sequence"/>
</dbReference>
<sequence>MAIKFLNSLPIPGLIILLALTVLVQSATSRNLIQDRRNYFEDQVRLNLDLSPYKTSVSRRSIEFEPENIIFHKPSGDPPLLKGPCRNSSYLVSISKDLNVTEFVKNITSTFESESENKGERLKSKIGYLYTGDVFHGISACMSSKIYQEIIRNPNVVEIFPDTIMRILPIQDSIVETVETFNQPESKPVSSQGSKQSGDSFDEGYDVVVQKNTAPWNLQRISQRNKLNSNGNNPSLTNYSYTYQKPDGEDTFVYILDTGARETHQDFEGRVEMAAQFGGYELRDGNGHGTHCAGIVAGGRWGVAKQSRVKAIKVLSDDGDGMSSDIIAGIQYIVERYRASNNAPTVASLSLGGVKNSAMDRAVQSAINKGIHFVASAGNQDEDACLSSPASCQNAVVVAASDIQDNRASYSNWGTCVDLFAPGSNVTSAWFTSDRATARISGTSMAAPHVAGLIAYHLSQKNRTPKEMFDFLKSNANQNVIGMKQDTKAADSTPNFLT</sequence>
<dbReference type="Pfam" id="PF00082">
    <property type="entry name" value="Peptidase_S8"/>
    <property type="match status" value="1"/>
</dbReference>
<protein>
    <submittedName>
        <fullName evidence="10">Subtilisin protease</fullName>
    </submittedName>
</protein>
<feature type="active site" description="Charge relay system" evidence="5">
    <location>
        <position position="288"/>
    </location>
</feature>
<evidence type="ECO:0000259" key="8">
    <source>
        <dbReference type="Pfam" id="PF00082"/>
    </source>
</evidence>
<evidence type="ECO:0000313" key="11">
    <source>
        <dbReference type="EMBL" id="CAH7673614.1"/>
    </source>
</evidence>
<dbReference type="Gene3D" id="3.40.50.200">
    <property type="entry name" value="Peptidase S8/S53 domain"/>
    <property type="match status" value="1"/>
</dbReference>
<accession>A0AAV0AW49</accession>
<evidence type="ECO:0000256" key="1">
    <source>
        <dbReference type="ARBA" id="ARBA00011073"/>
    </source>
</evidence>
<dbReference type="FunFam" id="3.40.50.200:FF:000033">
    <property type="entry name" value="Uncharacterized protein"/>
    <property type="match status" value="1"/>
</dbReference>
<evidence type="ECO:0000256" key="3">
    <source>
        <dbReference type="ARBA" id="ARBA00022801"/>
    </source>
</evidence>
<keyword evidence="4 5" id="KW-0720">Serine protease</keyword>
<dbReference type="InterPro" id="IPR000209">
    <property type="entry name" value="Peptidase_S8/S53_dom"/>
</dbReference>
<evidence type="ECO:0000256" key="2">
    <source>
        <dbReference type="ARBA" id="ARBA00022670"/>
    </source>
</evidence>
<dbReference type="InterPro" id="IPR015500">
    <property type="entry name" value="Peptidase_S8_subtilisin-rel"/>
</dbReference>
<dbReference type="CDD" id="cd04077">
    <property type="entry name" value="Peptidases_S8_PCSK9_ProteinaseK_like"/>
    <property type="match status" value="1"/>
</dbReference>
<keyword evidence="7" id="KW-0732">Signal</keyword>
<dbReference type="PROSITE" id="PS51892">
    <property type="entry name" value="SUBTILASE"/>
    <property type="match status" value="1"/>
</dbReference>
<dbReference type="GO" id="GO:0005615">
    <property type="term" value="C:extracellular space"/>
    <property type="evidence" value="ECO:0007669"/>
    <property type="project" value="TreeGrafter"/>
</dbReference>
<feature type="chain" id="PRO_5044713205" evidence="7">
    <location>
        <begin position="27"/>
        <end position="498"/>
    </location>
</feature>
<evidence type="ECO:0000256" key="6">
    <source>
        <dbReference type="SAM" id="MobiDB-lite"/>
    </source>
</evidence>
<dbReference type="GO" id="GO:0006508">
    <property type="term" value="P:proteolysis"/>
    <property type="evidence" value="ECO:0007669"/>
    <property type="project" value="UniProtKB-KW"/>
</dbReference>
<name>A0AAV0AW49_PHAPC</name>
<keyword evidence="2 5" id="KW-0645">Protease</keyword>
<dbReference type="PROSITE" id="PS00137">
    <property type="entry name" value="SUBTILASE_HIS"/>
    <property type="match status" value="1"/>
</dbReference>
<feature type="compositionally biased region" description="Polar residues" evidence="6">
    <location>
        <begin position="181"/>
        <end position="199"/>
    </location>
</feature>
<evidence type="ECO:0000259" key="9">
    <source>
        <dbReference type="Pfam" id="PF05922"/>
    </source>
</evidence>
<keyword evidence="12" id="KW-1185">Reference proteome</keyword>
<dbReference type="InterPro" id="IPR010259">
    <property type="entry name" value="S8pro/Inhibitor_I9"/>
</dbReference>
<dbReference type="AlphaFoldDB" id="A0AAV0AW49"/>
<dbReference type="Pfam" id="PF05922">
    <property type="entry name" value="Inhibitor_I9"/>
    <property type="match status" value="1"/>
</dbReference>
<keyword evidence="3 5" id="KW-0378">Hydrolase</keyword>
<dbReference type="GO" id="GO:0004252">
    <property type="term" value="F:serine-type endopeptidase activity"/>
    <property type="evidence" value="ECO:0007669"/>
    <property type="project" value="UniProtKB-UniRule"/>
</dbReference>
<evidence type="ECO:0000256" key="7">
    <source>
        <dbReference type="SAM" id="SignalP"/>
    </source>
</evidence>
<evidence type="ECO:0000256" key="5">
    <source>
        <dbReference type="PROSITE-ProRule" id="PRU01240"/>
    </source>
</evidence>
<dbReference type="SUPFAM" id="SSF52743">
    <property type="entry name" value="Subtilisin-like"/>
    <property type="match status" value="1"/>
</dbReference>
<feature type="active site" description="Charge relay system" evidence="5">
    <location>
        <position position="257"/>
    </location>
</feature>
<dbReference type="EMBL" id="CALTRL010001761">
    <property type="protein sequence ID" value="CAH7673614.1"/>
    <property type="molecule type" value="Genomic_DNA"/>
</dbReference>
<dbReference type="PANTHER" id="PTHR43806:SF11">
    <property type="entry name" value="CEREVISIN-RELATED"/>
    <property type="match status" value="1"/>
</dbReference>
<dbReference type="InterPro" id="IPR034193">
    <property type="entry name" value="PCSK9_ProteinaseK-like"/>
</dbReference>
<dbReference type="InterPro" id="IPR022398">
    <property type="entry name" value="Peptidase_S8_His-AS"/>
</dbReference>
<dbReference type="InterPro" id="IPR036852">
    <property type="entry name" value="Peptidase_S8/S53_dom_sf"/>
</dbReference>
<feature type="active site" description="Charge relay system" evidence="5">
    <location>
        <position position="444"/>
    </location>
</feature>
<evidence type="ECO:0000313" key="10">
    <source>
        <dbReference type="EMBL" id="CAH7673513.1"/>
    </source>
</evidence>
<dbReference type="PROSITE" id="PS00138">
    <property type="entry name" value="SUBTILASE_SER"/>
    <property type="match status" value="1"/>
</dbReference>
<comment type="similarity">
    <text evidence="1 5">Belongs to the peptidase S8 family.</text>
</comment>